<protein>
    <recommendedName>
        <fullName evidence="10">Phosphatidylinositol-glycan biosynthesis class X protein</fullName>
    </recommendedName>
</protein>
<evidence type="ECO:0000313" key="11">
    <source>
        <dbReference type="Ensembl" id="ENSGACP00000052543.1"/>
    </source>
</evidence>
<evidence type="ECO:0000256" key="3">
    <source>
        <dbReference type="ARBA" id="ARBA00010345"/>
    </source>
</evidence>
<dbReference type="GO" id="GO:0005789">
    <property type="term" value="C:endoplasmic reticulum membrane"/>
    <property type="evidence" value="ECO:0007669"/>
    <property type="project" value="UniProtKB-SubCell"/>
</dbReference>
<dbReference type="InterPro" id="IPR013233">
    <property type="entry name" value="PIG-X/PBN1"/>
</dbReference>
<evidence type="ECO:0000313" key="12">
    <source>
        <dbReference type="Proteomes" id="UP000007635"/>
    </source>
</evidence>
<keyword evidence="10" id="KW-0732">Signal</keyword>
<reference evidence="11" key="2">
    <citation type="submission" date="2025-08" db="UniProtKB">
        <authorList>
            <consortium name="Ensembl"/>
        </authorList>
    </citation>
    <scope>IDENTIFICATION</scope>
</reference>
<evidence type="ECO:0000256" key="2">
    <source>
        <dbReference type="ARBA" id="ARBA00004687"/>
    </source>
</evidence>
<keyword evidence="4 10" id="KW-0337">GPI-anchor biosynthesis</keyword>
<keyword evidence="9" id="KW-0325">Glycoprotein</keyword>
<evidence type="ECO:0000256" key="6">
    <source>
        <dbReference type="ARBA" id="ARBA00022824"/>
    </source>
</evidence>
<dbReference type="PANTHER" id="PTHR28650">
    <property type="entry name" value="PHOSPHATIDYLINOSITOL-GLYCAN BIOSYNTHESIS CLASS X PROTEIN"/>
    <property type="match status" value="1"/>
</dbReference>
<comment type="subcellular location">
    <subcellularLocation>
        <location evidence="1 10">Endoplasmic reticulum membrane</location>
        <topology evidence="1 10">Single-pass membrane protein</topology>
    </subcellularLocation>
</comment>
<evidence type="ECO:0000256" key="4">
    <source>
        <dbReference type="ARBA" id="ARBA00022502"/>
    </source>
</evidence>
<feature type="chain" id="PRO_5042671433" description="Phosphatidylinositol-glycan biosynthesis class X protein" evidence="10">
    <location>
        <begin position="26"/>
        <end position="238"/>
    </location>
</feature>
<proteinExistence type="inferred from homology"/>
<keyword evidence="12" id="KW-1185">Reference proteome</keyword>
<dbReference type="Proteomes" id="UP000007635">
    <property type="component" value="Unassembled WGS sequence"/>
</dbReference>
<dbReference type="GO" id="GO:0006506">
    <property type="term" value="P:GPI anchor biosynthetic process"/>
    <property type="evidence" value="ECO:0007669"/>
    <property type="project" value="UniProtKB-KW"/>
</dbReference>
<keyword evidence="6 10" id="KW-0256">Endoplasmic reticulum</keyword>
<evidence type="ECO:0000256" key="5">
    <source>
        <dbReference type="ARBA" id="ARBA00022692"/>
    </source>
</evidence>
<evidence type="ECO:0000256" key="7">
    <source>
        <dbReference type="ARBA" id="ARBA00022989"/>
    </source>
</evidence>
<comment type="pathway">
    <text evidence="2 10">Glycolipid biosynthesis; glycosylphosphatidylinositol-anchor biosynthesis.</text>
</comment>
<comment type="function">
    <text evidence="10">Stabilizing subunit of the glycosylphosphatidylinositol-mannosyltransferase I complex which catalyzes the transfer of the first mannose, via an alpha-1,4 bond from a dolichol-phosphate-mannose (Dol-P-Man) to the glucosaminyl acyl phosphatidylinositol (GlcN-(acyl)PI) intermediate to generate alpha-D-Man-(1-&gt;4)-alpha-D-GlcN-(1-&gt;6)-(1-radyl,2-acyl-sn-glycero-3-phospho)-2-acyl-inositol and participates in the sixth step of the glycosylphosphatidylinositol-anchor biosynthesis. Probably acts by stabilizing the mannosyltransferase PIGM.</text>
</comment>
<sequence length="238" mass="26049">MHFVLYTVFGCLSTCYCFIATGTSCSIDPWPPEAPAGPSSVTLMCFRELLTTVELRPDVPSGLGVLLIHRWPRGVYVDPFQLATLSQQSHWQMSLDSAVDLEAAAHQAEGFVTRVYPAVDGPTIRVTIPFHFRYHQPRYDGETFTTVEIEPPQLLLRTEGCLQLSGSEPHATVDAPCTHSNASTCPWVRLQQQERGPVGVGLPVGDGSLVAPVSAGTLLVTTLCCVSLSTRMWKHRIV</sequence>
<evidence type="ECO:0000256" key="10">
    <source>
        <dbReference type="RuleBase" id="RU366056"/>
    </source>
</evidence>
<dbReference type="SMART" id="SM00780">
    <property type="entry name" value="PIG-X"/>
    <property type="match status" value="1"/>
</dbReference>
<keyword evidence="5" id="KW-0812">Transmembrane</keyword>
<organism evidence="11 12">
    <name type="scientific">Gasterosteus aculeatus aculeatus</name>
    <name type="common">three-spined stickleback</name>
    <dbReference type="NCBI Taxonomy" id="481459"/>
    <lineage>
        <taxon>Eukaryota</taxon>
        <taxon>Metazoa</taxon>
        <taxon>Chordata</taxon>
        <taxon>Craniata</taxon>
        <taxon>Vertebrata</taxon>
        <taxon>Euteleostomi</taxon>
        <taxon>Actinopterygii</taxon>
        <taxon>Neopterygii</taxon>
        <taxon>Teleostei</taxon>
        <taxon>Neoteleostei</taxon>
        <taxon>Acanthomorphata</taxon>
        <taxon>Eupercaria</taxon>
        <taxon>Perciformes</taxon>
        <taxon>Cottioidei</taxon>
        <taxon>Gasterosteales</taxon>
        <taxon>Gasterosteidae</taxon>
        <taxon>Gasterosteus</taxon>
    </lineage>
</organism>
<feature type="signal peptide" evidence="10">
    <location>
        <begin position="1"/>
        <end position="25"/>
    </location>
</feature>
<dbReference type="AlphaFoldDB" id="A0AAQ4QQE1"/>
<dbReference type="GeneTree" id="ENSGT00390000017679"/>
<evidence type="ECO:0000256" key="8">
    <source>
        <dbReference type="ARBA" id="ARBA00023136"/>
    </source>
</evidence>
<dbReference type="InterPro" id="IPR040039">
    <property type="entry name" value="PIGX"/>
</dbReference>
<keyword evidence="8" id="KW-0472">Membrane</keyword>
<reference evidence="11 12" key="1">
    <citation type="journal article" date="2021" name="G3 (Bethesda)">
        <title>Improved contiguity of the threespine stickleback genome using long-read sequencing.</title>
        <authorList>
            <person name="Nath S."/>
            <person name="Shaw D.E."/>
            <person name="White M.A."/>
        </authorList>
    </citation>
    <scope>NUCLEOTIDE SEQUENCE [LARGE SCALE GENOMIC DNA]</scope>
    <source>
        <strain evidence="11 12">Lake Benthic</strain>
    </source>
</reference>
<evidence type="ECO:0000256" key="1">
    <source>
        <dbReference type="ARBA" id="ARBA00004389"/>
    </source>
</evidence>
<name>A0AAQ4QQE1_GASAC</name>
<dbReference type="PANTHER" id="PTHR28650:SF1">
    <property type="entry name" value="PHOSPHATIDYLINOSITOL-GLYCAN BIOSYNTHESIS CLASS X PROTEIN"/>
    <property type="match status" value="1"/>
</dbReference>
<comment type="similarity">
    <text evidence="3 10">Belongs to the PIGX family.</text>
</comment>
<accession>A0AAQ4QQE1</accession>
<evidence type="ECO:0000256" key="9">
    <source>
        <dbReference type="ARBA" id="ARBA00023180"/>
    </source>
</evidence>
<reference evidence="11" key="3">
    <citation type="submission" date="2025-09" db="UniProtKB">
        <authorList>
            <consortium name="Ensembl"/>
        </authorList>
    </citation>
    <scope>IDENTIFICATION</scope>
</reference>
<dbReference type="Ensembl" id="ENSGACT00000032491.1">
    <property type="protein sequence ID" value="ENSGACP00000052543.1"/>
    <property type="gene ID" value="ENSGACG00000036569.1"/>
</dbReference>
<keyword evidence="7" id="KW-1133">Transmembrane helix</keyword>
<dbReference type="Pfam" id="PF08320">
    <property type="entry name" value="PIG-X"/>
    <property type="match status" value="1"/>
</dbReference>